<name>A0A922LBY7_DERFA</name>
<evidence type="ECO:0000313" key="8">
    <source>
        <dbReference type="EMBL" id="KAH9530183.1"/>
    </source>
</evidence>
<dbReference type="InterPro" id="IPR050931">
    <property type="entry name" value="Mito_Protein_Transport_Metaxin"/>
</dbReference>
<evidence type="ECO:0000256" key="5">
    <source>
        <dbReference type="ARBA" id="ARBA00023128"/>
    </source>
</evidence>
<dbReference type="GO" id="GO:0001401">
    <property type="term" value="C:SAM complex"/>
    <property type="evidence" value="ECO:0007669"/>
    <property type="project" value="InterPro"/>
</dbReference>
<evidence type="ECO:0000256" key="2">
    <source>
        <dbReference type="ARBA" id="ARBA00022448"/>
    </source>
</evidence>
<evidence type="ECO:0000256" key="6">
    <source>
        <dbReference type="ARBA" id="ARBA00023136"/>
    </source>
</evidence>
<organism evidence="8 9">
    <name type="scientific">Dermatophagoides farinae</name>
    <name type="common">American house dust mite</name>
    <dbReference type="NCBI Taxonomy" id="6954"/>
    <lineage>
        <taxon>Eukaryota</taxon>
        <taxon>Metazoa</taxon>
        <taxon>Ecdysozoa</taxon>
        <taxon>Arthropoda</taxon>
        <taxon>Chelicerata</taxon>
        <taxon>Arachnida</taxon>
        <taxon>Acari</taxon>
        <taxon>Acariformes</taxon>
        <taxon>Sarcoptiformes</taxon>
        <taxon>Astigmata</taxon>
        <taxon>Psoroptidia</taxon>
        <taxon>Analgoidea</taxon>
        <taxon>Pyroglyphidae</taxon>
        <taxon>Dermatophagoidinae</taxon>
        <taxon>Dermatophagoides</taxon>
    </lineage>
</organism>
<keyword evidence="3" id="KW-1000">Mitochondrion outer membrane</keyword>
<dbReference type="EMBL" id="ASGP02000001">
    <property type="protein sequence ID" value="KAH9530183.1"/>
    <property type="molecule type" value="Genomic_DNA"/>
</dbReference>
<evidence type="ECO:0000313" key="9">
    <source>
        <dbReference type="Proteomes" id="UP000790347"/>
    </source>
</evidence>
<evidence type="ECO:0000256" key="4">
    <source>
        <dbReference type="ARBA" id="ARBA00022927"/>
    </source>
</evidence>
<evidence type="ECO:0000256" key="1">
    <source>
        <dbReference type="ARBA" id="ARBA00004294"/>
    </source>
</evidence>
<dbReference type="PANTHER" id="PTHR12289:SF38">
    <property type="entry name" value="METAXIN-2"/>
    <property type="match status" value="1"/>
</dbReference>
<keyword evidence="6" id="KW-0472">Membrane</keyword>
<accession>A0A922LBY7</accession>
<dbReference type="Proteomes" id="UP000790347">
    <property type="component" value="Unassembled WGS sequence"/>
</dbReference>
<comment type="subcellular location">
    <subcellularLocation>
        <location evidence="1">Mitochondrion outer membrane</location>
    </subcellularLocation>
</comment>
<dbReference type="OrthoDB" id="198787at2759"/>
<keyword evidence="4" id="KW-0653">Protein transport</keyword>
<feature type="domain" description="Mitochondrial outer membrane transport complex Sam37/metaxin N-terminal" evidence="7">
    <location>
        <begin position="47"/>
        <end position="161"/>
    </location>
</feature>
<dbReference type="GO" id="GO:0007005">
    <property type="term" value="P:mitochondrion organization"/>
    <property type="evidence" value="ECO:0007669"/>
    <property type="project" value="TreeGrafter"/>
</dbReference>
<proteinExistence type="predicted"/>
<sequence length="259" mass="30207">MVLTDMVVKHLNNSSSSNTRDANTKVVIVQSLNNVQIMLPELGFVNALRAYLELNKIDYRIDQRSNAEWMSPDGQLPFIKFGRQLISGFWPIVEFINNEFHITVKGDGSERQAHIDLFNKVIIDTELYYTWLDKDTYDKHTKISYACDKPWPLNNILCWLKQRDIAWRLQDHSNGQNALEEYLQEMIRVTSRQVDEGSSAVSQELLCLIYGHIKAINSYDKTYEVLSNMVKQYPSLLEFVGKFEAIFHQQQQQQQHETN</sequence>
<reference evidence="8" key="2">
    <citation type="journal article" date="2022" name="Res Sq">
        <title>Comparative Genomics Reveals Insights into the Divergent Evolution of Astigmatic Mites and Household Pest Adaptations.</title>
        <authorList>
            <person name="Xiong Q."/>
            <person name="Wan A.T.-Y."/>
            <person name="Liu X.-Y."/>
            <person name="Fung C.S.-H."/>
            <person name="Xiao X."/>
            <person name="Malainual N."/>
            <person name="Hou J."/>
            <person name="Wang L."/>
            <person name="Wang M."/>
            <person name="Yang K."/>
            <person name="Cui Y."/>
            <person name="Leung E."/>
            <person name="Nong W."/>
            <person name="Shin S.-K."/>
            <person name="Au S."/>
            <person name="Jeong K.Y."/>
            <person name="Chew F.T."/>
            <person name="Hui J."/>
            <person name="Leung T.F."/>
            <person name="Tungtrongchitr A."/>
            <person name="Zhong N."/>
            <person name="Liu Z."/>
            <person name="Tsui S."/>
        </authorList>
    </citation>
    <scope>NUCLEOTIDE SEQUENCE</scope>
    <source>
        <strain evidence="8">Derf</strain>
        <tissue evidence="8">Whole organism</tissue>
    </source>
</reference>
<keyword evidence="9" id="KW-1185">Reference proteome</keyword>
<evidence type="ECO:0000259" key="7">
    <source>
        <dbReference type="Pfam" id="PF10568"/>
    </source>
</evidence>
<dbReference type="InterPro" id="IPR019564">
    <property type="entry name" value="Sam37/metaxin_N"/>
</dbReference>
<dbReference type="Pfam" id="PF10568">
    <property type="entry name" value="Tom37"/>
    <property type="match status" value="1"/>
</dbReference>
<keyword evidence="2" id="KW-0813">Transport</keyword>
<reference evidence="8" key="1">
    <citation type="submission" date="2013-05" db="EMBL/GenBank/DDBJ databases">
        <authorList>
            <person name="Yim A.K.Y."/>
            <person name="Chan T.F."/>
            <person name="Ji K.M."/>
            <person name="Liu X.Y."/>
            <person name="Zhou J.W."/>
            <person name="Li R.Q."/>
            <person name="Yang K.Y."/>
            <person name="Li J."/>
            <person name="Li M."/>
            <person name="Law P.T.W."/>
            <person name="Wu Y.L."/>
            <person name="Cai Z.L."/>
            <person name="Qin H."/>
            <person name="Bao Y."/>
            <person name="Leung R.K.K."/>
            <person name="Ng P.K.S."/>
            <person name="Zou J."/>
            <person name="Zhong X.J."/>
            <person name="Ran P.X."/>
            <person name="Zhong N.S."/>
            <person name="Liu Z.G."/>
            <person name="Tsui S.K.W."/>
        </authorList>
    </citation>
    <scope>NUCLEOTIDE SEQUENCE</scope>
    <source>
        <strain evidence="8">Derf</strain>
        <tissue evidence="8">Whole organism</tissue>
    </source>
</reference>
<dbReference type="GO" id="GO:0015031">
    <property type="term" value="P:protein transport"/>
    <property type="evidence" value="ECO:0007669"/>
    <property type="project" value="UniProtKB-KW"/>
</dbReference>
<gene>
    <name evidence="8" type="primary">MTX2</name>
    <name evidence="8" type="ORF">DERF_004008</name>
</gene>
<keyword evidence="5" id="KW-0496">Mitochondrion</keyword>
<comment type="caution">
    <text evidence="8">The sequence shown here is derived from an EMBL/GenBank/DDBJ whole genome shotgun (WGS) entry which is preliminary data.</text>
</comment>
<dbReference type="AlphaFoldDB" id="A0A922LBY7"/>
<evidence type="ECO:0000256" key="3">
    <source>
        <dbReference type="ARBA" id="ARBA00022787"/>
    </source>
</evidence>
<dbReference type="PANTHER" id="PTHR12289">
    <property type="entry name" value="METAXIN RELATED"/>
    <property type="match status" value="1"/>
</dbReference>
<protein>
    <submittedName>
        <fullName evidence="8">Metaxin-2</fullName>
    </submittedName>
</protein>